<reference evidence="1 7" key="3">
    <citation type="submission" date="2019-11" db="EMBL/GenBank/DDBJ databases">
        <title>Emergence of a novel subclone of carbapenem-resistant Klebsiella pneumoniae ST11 with enhanced virulence and transmissibility: a molecular epidemiological, clinical, genomic study.</title>
        <authorList>
            <person name="Zhou K."/>
        </authorList>
    </citation>
    <scope>NUCLEOTIDE SEQUENCE</scope>
    <source>
        <strain evidence="1">KP_33316</strain>
        <strain evidence="2 7">KP_38044</strain>
    </source>
</reference>
<dbReference type="Proteomes" id="UP000485085">
    <property type="component" value="Unassembled WGS sequence"/>
</dbReference>
<accession>A0A6A9ABT3</accession>
<dbReference type="RefSeq" id="WP_032441401.1">
    <property type="nucleotide sequence ID" value="NZ_AP018671.1"/>
</dbReference>
<reference evidence="3 8" key="4">
    <citation type="submission" date="2020-12" db="EMBL/GenBank/DDBJ databases">
        <title>The complete genome of Klebsiella pneumoniae strain 090374.</title>
        <authorList>
            <person name="Wei L."/>
            <person name="Wen H."/>
            <person name="Liu L."/>
            <person name="Feng Y."/>
            <person name="Zong Z."/>
        </authorList>
    </citation>
    <scope>NUCLEOTIDE SEQUENCE [LARGE SCALE GENOMIC DNA]</scope>
    <source>
        <strain evidence="3 8">WCHKP090374</strain>
    </source>
</reference>
<evidence type="ECO:0000313" key="4">
    <source>
        <dbReference type="EMBL" id="RDT85612.1"/>
    </source>
</evidence>
<evidence type="ECO:0000313" key="8">
    <source>
        <dbReference type="Proteomes" id="UP000532829"/>
    </source>
</evidence>
<reference evidence="5 6" key="2">
    <citation type="submission" date="2019-03" db="EMBL/GenBank/DDBJ databases">
        <title>Multidrug-Resistant Klebsiella pneumoniae Clinical Bloodstream Isolates in Shanghai, China.</title>
        <authorList>
            <person name="Wang S."/>
        </authorList>
    </citation>
    <scope>NUCLEOTIDE SEQUENCE [LARGE SCALE GENOMIC DNA]</scope>
    <source>
        <strain evidence="5 6">RJ1071</strain>
    </source>
</reference>
<name>A0A6A9ABT3_KLEPN</name>
<reference evidence="4" key="1">
    <citation type="submission" date="2018-07" db="EMBL/GenBank/DDBJ databases">
        <title>Draft genome sequence of Klebsiella pneumoniae K293.</title>
        <authorList>
            <person name="He F."/>
        </authorList>
    </citation>
    <scope>NUCLEOTIDE SEQUENCE</scope>
    <source>
        <strain evidence="4">K293</strain>
    </source>
</reference>
<evidence type="ECO:0000313" key="3">
    <source>
        <dbReference type="EMBL" id="QQL32537.1"/>
    </source>
</evidence>
<evidence type="ECO:0000313" key="2">
    <source>
        <dbReference type="EMBL" id="MUA40616.1"/>
    </source>
</evidence>
<dbReference type="EMBL" id="SMTN01000016">
    <property type="protein sequence ID" value="TDJ98099.1"/>
    <property type="molecule type" value="Genomic_DNA"/>
</dbReference>
<dbReference type="Proteomes" id="UP000532829">
    <property type="component" value="Chromosome"/>
</dbReference>
<evidence type="ECO:0000313" key="6">
    <source>
        <dbReference type="Proteomes" id="UP000294951"/>
    </source>
</evidence>
<dbReference type="AlphaFoldDB" id="A0A6A9ABT3"/>
<dbReference type="Proteomes" id="UP000294951">
    <property type="component" value="Unassembled WGS sequence"/>
</dbReference>
<dbReference type="EMBL" id="QRCF01000041">
    <property type="protein sequence ID" value="RDT85612.1"/>
    <property type="molecule type" value="Genomic_DNA"/>
</dbReference>
<proteinExistence type="predicted"/>
<dbReference type="EMBL" id="WNQA01000022">
    <property type="protein sequence ID" value="MTZ10355.1"/>
    <property type="molecule type" value="Genomic_DNA"/>
</dbReference>
<dbReference type="EMBL" id="WNPO01000019">
    <property type="protein sequence ID" value="MUA40616.1"/>
    <property type="molecule type" value="Genomic_DNA"/>
</dbReference>
<organism evidence="1">
    <name type="scientific">Klebsiella pneumoniae</name>
    <dbReference type="NCBI Taxonomy" id="573"/>
    <lineage>
        <taxon>Bacteria</taxon>
        <taxon>Pseudomonadati</taxon>
        <taxon>Pseudomonadota</taxon>
        <taxon>Gammaproteobacteria</taxon>
        <taxon>Enterobacterales</taxon>
        <taxon>Enterobacteriaceae</taxon>
        <taxon>Klebsiella/Raoultella group</taxon>
        <taxon>Klebsiella</taxon>
        <taxon>Klebsiella pneumoniae complex</taxon>
    </lineage>
</organism>
<evidence type="ECO:0000313" key="7">
    <source>
        <dbReference type="Proteomes" id="UP000485085"/>
    </source>
</evidence>
<dbReference type="EMBL" id="CP066534">
    <property type="protein sequence ID" value="QQL32537.1"/>
    <property type="molecule type" value="Genomic_DNA"/>
</dbReference>
<dbReference type="Proteomes" id="UP000254657">
    <property type="component" value="Unassembled WGS sequence"/>
</dbReference>
<protein>
    <submittedName>
        <fullName evidence="1">Uncharacterized protein</fullName>
    </submittedName>
</protein>
<evidence type="ECO:0000313" key="5">
    <source>
        <dbReference type="EMBL" id="TDJ98099.1"/>
    </source>
</evidence>
<evidence type="ECO:0000313" key="1">
    <source>
        <dbReference type="EMBL" id="MTZ10355.1"/>
    </source>
</evidence>
<gene>
    <name evidence="4" type="ORF">DW286_25630</name>
    <name evidence="5" type="ORF">E1814_17215</name>
    <name evidence="1" type="ORF">GNE73_18935</name>
    <name evidence="2" type="ORF">GNF00_12210</name>
    <name evidence="3" type="ORF">H3G96_020740</name>
</gene>
<sequence>MSNRFYMLCTRETVGSNASFHCHNGNGYSSNIDRAHVYTQEEAQRCWDYGREIDQPICADAVDALAVWHVDCQYIPCDSVVEQGCSAYVAYKKGDWNGNDVYWLQSGGLPTDDFSKAFVFVSANTDEPGVVWLPFHLADAVKRRTFNINNFNRRTMVQGAGLVMPEWLKKYNRRQKAKSGKVRWNCPHCGRITWQYNPYDFDGCSNYSCEGWRA</sequence>